<dbReference type="VEuPathDB" id="FungiDB:FUN_009925"/>
<feature type="non-terminal residue" evidence="1">
    <location>
        <position position="122"/>
    </location>
</feature>
<proteinExistence type="predicted"/>
<evidence type="ECO:0000313" key="2">
    <source>
        <dbReference type="Proteomes" id="UP000232688"/>
    </source>
</evidence>
<comment type="caution">
    <text evidence="1">The sequence shown here is derived from an EMBL/GenBank/DDBJ whole genome shotgun (WGS) entry which is preliminary data.</text>
</comment>
<dbReference type="EMBL" id="LLXH01000150">
    <property type="protein sequence ID" value="PKC71791.1"/>
    <property type="molecule type" value="Genomic_DNA"/>
</dbReference>
<accession>A0A2I1E3D5</accession>
<reference evidence="1 2" key="1">
    <citation type="submission" date="2017-10" db="EMBL/GenBank/DDBJ databases">
        <title>Extensive intraspecific genome diversity in a model arbuscular mycorrhizal fungus.</title>
        <authorList>
            <person name="Chen E.C.H."/>
            <person name="Morin E."/>
            <person name="Baudet D."/>
            <person name="Noel J."/>
            <person name="Ndikumana S."/>
            <person name="Charron P."/>
            <person name="St-Onge C."/>
            <person name="Giorgi J."/>
            <person name="Grigoriev I.V."/>
            <person name="Roux C."/>
            <person name="Martin F.M."/>
            <person name="Corradi N."/>
        </authorList>
    </citation>
    <scope>NUCLEOTIDE SEQUENCE [LARGE SCALE GENOMIC DNA]</scope>
    <source>
        <strain evidence="1 2">A1</strain>
    </source>
</reference>
<sequence>IQKLHRKMAKIEGENIQNKRLVETLETSLDENEINLRVAKKQLHILQREKTELIEQTKTLRSQLDETTAQFEYARTSVYQEKKDIETILEEERKAKESAEKARRQLESRMEELMAKKSKFMC</sequence>
<protein>
    <submittedName>
        <fullName evidence="1">Uncharacterized protein</fullName>
    </submittedName>
</protein>
<dbReference type="Proteomes" id="UP000232688">
    <property type="component" value="Unassembled WGS sequence"/>
</dbReference>
<dbReference type="VEuPathDB" id="FungiDB:RhiirFUN_021697"/>
<dbReference type="VEuPathDB" id="FungiDB:RhiirA1_316242"/>
<evidence type="ECO:0000313" key="1">
    <source>
        <dbReference type="EMBL" id="PKC71791.1"/>
    </source>
</evidence>
<dbReference type="OrthoDB" id="3176171at2759"/>
<feature type="non-terminal residue" evidence="1">
    <location>
        <position position="1"/>
    </location>
</feature>
<gene>
    <name evidence="1" type="ORF">RhiirA1_316242</name>
</gene>
<name>A0A2I1E3D5_9GLOM</name>
<dbReference type="AlphaFoldDB" id="A0A2I1E3D5"/>
<organism evidence="1 2">
    <name type="scientific">Rhizophagus irregularis</name>
    <dbReference type="NCBI Taxonomy" id="588596"/>
    <lineage>
        <taxon>Eukaryota</taxon>
        <taxon>Fungi</taxon>
        <taxon>Fungi incertae sedis</taxon>
        <taxon>Mucoromycota</taxon>
        <taxon>Glomeromycotina</taxon>
        <taxon>Glomeromycetes</taxon>
        <taxon>Glomerales</taxon>
        <taxon>Glomeraceae</taxon>
        <taxon>Rhizophagus</taxon>
    </lineage>
</organism>
<reference evidence="1 2" key="2">
    <citation type="submission" date="2017-10" db="EMBL/GenBank/DDBJ databases">
        <title>Genome analyses suggest a sexual origin of heterokaryosis in a supposedly ancient asexual fungus.</title>
        <authorList>
            <person name="Corradi N."/>
            <person name="Sedzielewska K."/>
            <person name="Noel J."/>
            <person name="Charron P."/>
            <person name="Farinelli L."/>
            <person name="Marton T."/>
            <person name="Kruger M."/>
            <person name="Pelin A."/>
            <person name="Brachmann A."/>
            <person name="Corradi N."/>
        </authorList>
    </citation>
    <scope>NUCLEOTIDE SEQUENCE [LARGE SCALE GENOMIC DNA]</scope>
    <source>
        <strain evidence="1 2">A1</strain>
    </source>
</reference>